<evidence type="ECO:0000256" key="5">
    <source>
        <dbReference type="HAMAP-Rule" id="MF_00373"/>
    </source>
</evidence>
<proteinExistence type="inferred from homology"/>
<dbReference type="NCBIfam" id="TIGR00009">
    <property type="entry name" value="L28"/>
    <property type="match status" value="1"/>
</dbReference>
<dbReference type="Proteomes" id="UP000306985">
    <property type="component" value="Unassembled WGS sequence"/>
</dbReference>
<gene>
    <name evidence="5 7" type="primary">rpmB</name>
    <name evidence="7" type="ORF">FDO65_19005</name>
</gene>
<dbReference type="HAMAP" id="MF_00373">
    <property type="entry name" value="Ribosomal_bL28"/>
    <property type="match status" value="1"/>
</dbReference>
<dbReference type="PANTHER" id="PTHR13528:SF2">
    <property type="entry name" value="LARGE RIBOSOMAL SUBUNIT PROTEIN BL28M"/>
    <property type="match status" value="1"/>
</dbReference>
<comment type="similarity">
    <text evidence="1 5">Belongs to the bacterial ribosomal protein bL28 family.</text>
</comment>
<evidence type="ECO:0000313" key="7">
    <source>
        <dbReference type="EMBL" id="TKV56925.1"/>
    </source>
</evidence>
<evidence type="ECO:0000256" key="1">
    <source>
        <dbReference type="ARBA" id="ARBA00008760"/>
    </source>
</evidence>
<reference evidence="7 8" key="1">
    <citation type="submission" date="2019-05" db="EMBL/GenBank/DDBJ databases">
        <title>Nakamurella sp. N5BH11, whole genome shotgun sequence.</title>
        <authorList>
            <person name="Tuo L."/>
        </authorList>
    </citation>
    <scope>NUCLEOTIDE SEQUENCE [LARGE SCALE GENOMIC DNA]</scope>
    <source>
        <strain evidence="7 8">N5BH11</strain>
    </source>
</reference>
<dbReference type="PANTHER" id="PTHR13528">
    <property type="entry name" value="39S RIBOSOMAL PROTEIN L28, MITOCHONDRIAL"/>
    <property type="match status" value="1"/>
</dbReference>
<evidence type="ECO:0000256" key="2">
    <source>
        <dbReference type="ARBA" id="ARBA00022980"/>
    </source>
</evidence>
<protein>
    <recommendedName>
        <fullName evidence="4 5">Large ribosomal subunit protein bL28</fullName>
    </recommendedName>
</protein>
<dbReference type="RefSeq" id="WP_137451312.1">
    <property type="nucleotide sequence ID" value="NZ_SZZH01000006.1"/>
</dbReference>
<sequence>MSAHCQVTGAEPSFGKSVSHSHVRTNRRWDPNIQHRRFFVPSLGRTVRLQVSAKGLKIIDRNGIESVIADLIARGEKF</sequence>
<dbReference type="Gene3D" id="2.30.170.40">
    <property type="entry name" value="Ribosomal protein L28/L24"/>
    <property type="match status" value="1"/>
</dbReference>
<evidence type="ECO:0000313" key="8">
    <source>
        <dbReference type="Proteomes" id="UP000306985"/>
    </source>
</evidence>
<feature type="region of interest" description="Disordered" evidence="6">
    <location>
        <begin position="1"/>
        <end position="27"/>
    </location>
</feature>
<dbReference type="AlphaFoldDB" id="A0A4V6CSU1"/>
<dbReference type="GO" id="GO:1990904">
    <property type="term" value="C:ribonucleoprotein complex"/>
    <property type="evidence" value="ECO:0007669"/>
    <property type="project" value="UniProtKB-KW"/>
</dbReference>
<dbReference type="InterPro" id="IPR034704">
    <property type="entry name" value="Ribosomal_bL28/bL31-like_sf"/>
</dbReference>
<dbReference type="OrthoDB" id="9805609at2"/>
<dbReference type="InterPro" id="IPR026569">
    <property type="entry name" value="Ribosomal_bL28"/>
</dbReference>
<name>A0A4V6CSU1_9ACTN</name>
<organism evidence="7 8">
    <name type="scientific">Nakamurella flava</name>
    <dbReference type="NCBI Taxonomy" id="2576308"/>
    <lineage>
        <taxon>Bacteria</taxon>
        <taxon>Bacillati</taxon>
        <taxon>Actinomycetota</taxon>
        <taxon>Actinomycetes</taxon>
        <taxon>Nakamurellales</taxon>
        <taxon>Nakamurellaceae</taxon>
        <taxon>Nakamurella</taxon>
    </lineage>
</organism>
<evidence type="ECO:0000256" key="3">
    <source>
        <dbReference type="ARBA" id="ARBA00023274"/>
    </source>
</evidence>
<dbReference type="Pfam" id="PF00830">
    <property type="entry name" value="Ribosomal_L28"/>
    <property type="match status" value="1"/>
</dbReference>
<dbReference type="GO" id="GO:0006412">
    <property type="term" value="P:translation"/>
    <property type="evidence" value="ECO:0007669"/>
    <property type="project" value="UniProtKB-UniRule"/>
</dbReference>
<dbReference type="InterPro" id="IPR001383">
    <property type="entry name" value="Ribosomal_bL28_bact-type"/>
</dbReference>
<dbReference type="GO" id="GO:0003735">
    <property type="term" value="F:structural constituent of ribosome"/>
    <property type="evidence" value="ECO:0007669"/>
    <property type="project" value="InterPro"/>
</dbReference>
<keyword evidence="3 5" id="KW-0687">Ribonucleoprotein</keyword>
<evidence type="ECO:0000256" key="6">
    <source>
        <dbReference type="SAM" id="MobiDB-lite"/>
    </source>
</evidence>
<dbReference type="GO" id="GO:0005840">
    <property type="term" value="C:ribosome"/>
    <property type="evidence" value="ECO:0007669"/>
    <property type="project" value="UniProtKB-KW"/>
</dbReference>
<keyword evidence="8" id="KW-1185">Reference proteome</keyword>
<dbReference type="EMBL" id="SZZH01000006">
    <property type="protein sequence ID" value="TKV56925.1"/>
    <property type="molecule type" value="Genomic_DNA"/>
</dbReference>
<comment type="caution">
    <text evidence="7">The sequence shown here is derived from an EMBL/GenBank/DDBJ whole genome shotgun (WGS) entry which is preliminary data.</text>
</comment>
<keyword evidence="2 5" id="KW-0689">Ribosomal protein</keyword>
<dbReference type="FunFam" id="2.30.170.40:FF:000001">
    <property type="entry name" value="50S ribosomal protein L28"/>
    <property type="match status" value="1"/>
</dbReference>
<accession>A0A4V6CSU1</accession>
<evidence type="ECO:0000256" key="4">
    <source>
        <dbReference type="ARBA" id="ARBA00035174"/>
    </source>
</evidence>
<dbReference type="InterPro" id="IPR037147">
    <property type="entry name" value="Ribosomal_bL28_sf"/>
</dbReference>
<dbReference type="SUPFAM" id="SSF143800">
    <property type="entry name" value="L28p-like"/>
    <property type="match status" value="1"/>
</dbReference>